<accession>A0A6A5Y7N9</accession>
<sequence>MLSTTIAQIMFMPESGSASSCPLTVSTVPAPGMRSRNLSKLAWLYRRHCTVDGLGNPTRPNASNGKVCSFK</sequence>
<proteinExistence type="predicted"/>
<dbReference type="RefSeq" id="XP_033389645.1">
    <property type="nucleotide sequence ID" value="XM_033526595.1"/>
</dbReference>
<dbReference type="EMBL" id="ML978066">
    <property type="protein sequence ID" value="KAF2021306.1"/>
    <property type="molecule type" value="Genomic_DNA"/>
</dbReference>
<reference evidence="1" key="1">
    <citation type="journal article" date="2020" name="Stud. Mycol.">
        <title>101 Dothideomycetes genomes: a test case for predicting lifestyles and emergence of pathogens.</title>
        <authorList>
            <person name="Haridas S."/>
            <person name="Albert R."/>
            <person name="Binder M."/>
            <person name="Bloem J."/>
            <person name="Labutti K."/>
            <person name="Salamov A."/>
            <person name="Andreopoulos B."/>
            <person name="Baker S."/>
            <person name="Barry K."/>
            <person name="Bills G."/>
            <person name="Bluhm B."/>
            <person name="Cannon C."/>
            <person name="Castanera R."/>
            <person name="Culley D."/>
            <person name="Daum C."/>
            <person name="Ezra D."/>
            <person name="Gonzalez J."/>
            <person name="Henrissat B."/>
            <person name="Kuo A."/>
            <person name="Liang C."/>
            <person name="Lipzen A."/>
            <person name="Lutzoni F."/>
            <person name="Magnuson J."/>
            <person name="Mondo S."/>
            <person name="Nolan M."/>
            <person name="Ohm R."/>
            <person name="Pangilinan J."/>
            <person name="Park H.-J."/>
            <person name="Ramirez L."/>
            <person name="Alfaro M."/>
            <person name="Sun H."/>
            <person name="Tritt A."/>
            <person name="Yoshinaga Y."/>
            <person name="Zwiers L.-H."/>
            <person name="Turgeon B."/>
            <person name="Goodwin S."/>
            <person name="Spatafora J."/>
            <person name="Crous P."/>
            <person name="Grigoriev I."/>
        </authorList>
    </citation>
    <scope>NUCLEOTIDE SEQUENCE</scope>
    <source>
        <strain evidence="1">CBS 175.79</strain>
    </source>
</reference>
<name>A0A6A5Y7N9_9PLEO</name>
<dbReference type="Proteomes" id="UP000799778">
    <property type="component" value="Unassembled WGS sequence"/>
</dbReference>
<dbReference type="GeneID" id="54283992"/>
<evidence type="ECO:0000313" key="2">
    <source>
        <dbReference type="Proteomes" id="UP000799778"/>
    </source>
</evidence>
<evidence type="ECO:0000313" key="1">
    <source>
        <dbReference type="EMBL" id="KAF2021306.1"/>
    </source>
</evidence>
<protein>
    <submittedName>
        <fullName evidence="1">Uncharacterized protein</fullName>
    </submittedName>
</protein>
<gene>
    <name evidence="1" type="ORF">BU24DRAFT_416969</name>
</gene>
<keyword evidence="2" id="KW-1185">Reference proteome</keyword>
<dbReference type="AlphaFoldDB" id="A0A6A5Y7N9"/>
<organism evidence="1 2">
    <name type="scientific">Aaosphaeria arxii CBS 175.79</name>
    <dbReference type="NCBI Taxonomy" id="1450172"/>
    <lineage>
        <taxon>Eukaryota</taxon>
        <taxon>Fungi</taxon>
        <taxon>Dikarya</taxon>
        <taxon>Ascomycota</taxon>
        <taxon>Pezizomycotina</taxon>
        <taxon>Dothideomycetes</taxon>
        <taxon>Pleosporomycetidae</taxon>
        <taxon>Pleosporales</taxon>
        <taxon>Pleosporales incertae sedis</taxon>
        <taxon>Aaosphaeria</taxon>
    </lineage>
</organism>